<comment type="caution">
    <text evidence="10">The sequence shown here is derived from an EMBL/GenBank/DDBJ whole genome shotgun (WGS) entry which is preliminary data.</text>
</comment>
<dbReference type="PROSITE" id="PS51387">
    <property type="entry name" value="FAD_PCMH"/>
    <property type="match status" value="1"/>
</dbReference>
<gene>
    <name evidence="10" type="ORF">TEA_017991</name>
</gene>
<evidence type="ECO:0000256" key="2">
    <source>
        <dbReference type="ARBA" id="ARBA00005466"/>
    </source>
</evidence>
<name>A0A4S4DIK0_CAMSN</name>
<dbReference type="AlphaFoldDB" id="A0A4S4DIK0"/>
<dbReference type="InterPro" id="IPR016167">
    <property type="entry name" value="FAD-bd_PCMH_sub1"/>
</dbReference>
<dbReference type="SUPFAM" id="SSF56176">
    <property type="entry name" value="FAD-binding/transporter-associated domain-like"/>
    <property type="match status" value="1"/>
</dbReference>
<keyword evidence="5" id="KW-0274">FAD</keyword>
<dbReference type="GO" id="GO:0016491">
    <property type="term" value="F:oxidoreductase activity"/>
    <property type="evidence" value="ECO:0007669"/>
    <property type="project" value="InterPro"/>
</dbReference>
<keyword evidence="6" id="KW-1015">Disulfide bond</keyword>
<dbReference type="Pfam" id="PF08031">
    <property type="entry name" value="BBE"/>
    <property type="match status" value="1"/>
</dbReference>
<proteinExistence type="inferred from homology"/>
<keyword evidence="7" id="KW-0325">Glycoprotein</keyword>
<dbReference type="Pfam" id="PF01565">
    <property type="entry name" value="FAD_binding_4"/>
    <property type="match status" value="1"/>
</dbReference>
<dbReference type="InterPro" id="IPR006094">
    <property type="entry name" value="Oxid_FAD_bind_N"/>
</dbReference>
<keyword evidence="4 8" id="KW-0732">Signal</keyword>
<dbReference type="InterPro" id="IPR016166">
    <property type="entry name" value="FAD-bd_PCMH"/>
</dbReference>
<comment type="cofactor">
    <cofactor evidence="1">
        <name>FAD</name>
        <dbReference type="ChEBI" id="CHEBI:57692"/>
    </cofactor>
</comment>
<comment type="similarity">
    <text evidence="2">Belongs to the oxygen-dependent FAD-linked oxidoreductase family.</text>
</comment>
<evidence type="ECO:0000256" key="3">
    <source>
        <dbReference type="ARBA" id="ARBA00022630"/>
    </source>
</evidence>
<dbReference type="Gene3D" id="3.30.465.10">
    <property type="match status" value="1"/>
</dbReference>
<keyword evidence="3" id="KW-0285">Flavoprotein</keyword>
<dbReference type="InterPro" id="IPR016169">
    <property type="entry name" value="FAD-bd_PCMH_sub2"/>
</dbReference>
<accession>A0A4S4DIK0</accession>
<protein>
    <recommendedName>
        <fullName evidence="9">FAD-binding PCMH-type domain-containing protein</fullName>
    </recommendedName>
</protein>
<dbReference type="FunFam" id="3.30.43.10:FF:000004">
    <property type="entry name" value="Berberine bridge enzyme-like 15"/>
    <property type="match status" value="1"/>
</dbReference>
<sequence>MKTLIASLVSLLSLLSLLSSISADSHEDFLHCLSLQFPNSNSISKVIYTRHNSSYSSVLESSIRNLRFTTPETPKPLVIVTPLQEAQIQAAIYCSKQSGMHIRVRSGGHDYEGLSYVSHENPFVIIDLVNFRSITIDTESSTAWVQSGATLGQLYYTIAQKSKTLAFTAGVCPTVGIGGHFSGGGYGMMSRKFGIAVDNIIDARLIDVNGRILDRKTMGEDLFWAIRGGGGASFGVILEWKIKLLAIPETVTVFTVNRTLEQNATKVVHRWQYVADKIDENLLLRLFLRRVNSSTQPGKVTVQASFVSLYLGGVDRLLQVMQESFPELGLAKEDCIEMSWIESILYFAGFSGESPDILLNRTSSQGAYFKGKSDFVTEPISEKGLNTIWESYKNLKVDFSEILFSPYGGRISEISESETPFPHRSGTIYNIHYAVVWAEEGKAALNRHMTLTRWFYSFMAPYVSKSPRAAYLNYRDLDLGVNNKGNTSYTQASIWGLKYYGNNFKRLVHVKSMVDPGNFFRNEQTIPNCVGTVSLTYWIQADTYRESADTDAKFILTGILHLGSLSAGLISGRVECAPDWFVFGPLLTISAWLKCYFPHTISTCLEFISGCVECAPDWFVFGPLLTIPAWLKCSFPHTISTCLEFISGRVECALDWFVFGPLLMISAWLECSFLHTISACLEFISACVERALDWFVKWNALLIGLFSDLFSRFQRGRVERTPDCFSLDLLSRFQRDLSVPFFTRFQRVWNLSQDARSALLIAFLWTSSYDFNDAWNAPLIGFLITSSHNFSVVRVSLSLHDFSVFGIYLRTRGMRPVIGFLKTSSQDFSMI</sequence>
<dbReference type="PANTHER" id="PTHR32448">
    <property type="entry name" value="OS08G0158400 PROTEIN"/>
    <property type="match status" value="1"/>
</dbReference>
<dbReference type="InterPro" id="IPR036318">
    <property type="entry name" value="FAD-bd_PCMH-like_sf"/>
</dbReference>
<evidence type="ECO:0000313" key="11">
    <source>
        <dbReference type="Proteomes" id="UP000306102"/>
    </source>
</evidence>
<evidence type="ECO:0000256" key="5">
    <source>
        <dbReference type="ARBA" id="ARBA00022827"/>
    </source>
</evidence>
<evidence type="ECO:0000256" key="8">
    <source>
        <dbReference type="SAM" id="SignalP"/>
    </source>
</evidence>
<evidence type="ECO:0000256" key="1">
    <source>
        <dbReference type="ARBA" id="ARBA00001974"/>
    </source>
</evidence>
<evidence type="ECO:0000313" key="10">
    <source>
        <dbReference type="EMBL" id="THG02658.1"/>
    </source>
</evidence>
<dbReference type="Gene3D" id="3.40.462.20">
    <property type="match status" value="1"/>
</dbReference>
<dbReference type="Gene3D" id="3.30.43.10">
    <property type="entry name" value="Uridine Diphospho-n-acetylenolpyruvylglucosamine Reductase, domain 2"/>
    <property type="match status" value="1"/>
</dbReference>
<evidence type="ECO:0000259" key="9">
    <source>
        <dbReference type="PROSITE" id="PS51387"/>
    </source>
</evidence>
<feature type="chain" id="PRO_5021030892" description="FAD-binding PCMH-type domain-containing protein" evidence="8">
    <location>
        <begin position="24"/>
        <end position="831"/>
    </location>
</feature>
<feature type="domain" description="FAD-binding PCMH-type" evidence="9">
    <location>
        <begin position="72"/>
        <end position="247"/>
    </location>
</feature>
<keyword evidence="11" id="KW-1185">Reference proteome</keyword>
<evidence type="ECO:0000256" key="7">
    <source>
        <dbReference type="ARBA" id="ARBA00023180"/>
    </source>
</evidence>
<dbReference type="EMBL" id="SDRB02011140">
    <property type="protein sequence ID" value="THG02658.1"/>
    <property type="molecule type" value="Genomic_DNA"/>
</dbReference>
<dbReference type="InterPro" id="IPR012951">
    <property type="entry name" value="BBE"/>
</dbReference>
<feature type="signal peptide" evidence="8">
    <location>
        <begin position="1"/>
        <end position="23"/>
    </location>
</feature>
<reference evidence="10 11" key="1">
    <citation type="journal article" date="2018" name="Proc. Natl. Acad. Sci. U.S.A.">
        <title>Draft genome sequence of Camellia sinensis var. sinensis provides insights into the evolution of the tea genome and tea quality.</title>
        <authorList>
            <person name="Wei C."/>
            <person name="Yang H."/>
            <person name="Wang S."/>
            <person name="Zhao J."/>
            <person name="Liu C."/>
            <person name="Gao L."/>
            <person name="Xia E."/>
            <person name="Lu Y."/>
            <person name="Tai Y."/>
            <person name="She G."/>
            <person name="Sun J."/>
            <person name="Cao H."/>
            <person name="Tong W."/>
            <person name="Gao Q."/>
            <person name="Li Y."/>
            <person name="Deng W."/>
            <person name="Jiang X."/>
            <person name="Wang W."/>
            <person name="Chen Q."/>
            <person name="Zhang S."/>
            <person name="Li H."/>
            <person name="Wu J."/>
            <person name="Wang P."/>
            <person name="Li P."/>
            <person name="Shi C."/>
            <person name="Zheng F."/>
            <person name="Jian J."/>
            <person name="Huang B."/>
            <person name="Shan D."/>
            <person name="Shi M."/>
            <person name="Fang C."/>
            <person name="Yue Y."/>
            <person name="Li F."/>
            <person name="Li D."/>
            <person name="Wei S."/>
            <person name="Han B."/>
            <person name="Jiang C."/>
            <person name="Yin Y."/>
            <person name="Xia T."/>
            <person name="Zhang Z."/>
            <person name="Bennetzen J.L."/>
            <person name="Zhao S."/>
            <person name="Wan X."/>
        </authorList>
    </citation>
    <scope>NUCLEOTIDE SEQUENCE [LARGE SCALE GENOMIC DNA]</scope>
    <source>
        <strain evidence="11">cv. Shuchazao</strain>
        <tissue evidence="10">Leaf</tissue>
    </source>
</reference>
<dbReference type="STRING" id="542762.A0A4S4DIK0"/>
<evidence type="ECO:0000256" key="6">
    <source>
        <dbReference type="ARBA" id="ARBA00023157"/>
    </source>
</evidence>
<evidence type="ECO:0000256" key="4">
    <source>
        <dbReference type="ARBA" id="ARBA00022729"/>
    </source>
</evidence>
<organism evidence="10 11">
    <name type="scientific">Camellia sinensis var. sinensis</name>
    <name type="common">China tea</name>
    <dbReference type="NCBI Taxonomy" id="542762"/>
    <lineage>
        <taxon>Eukaryota</taxon>
        <taxon>Viridiplantae</taxon>
        <taxon>Streptophyta</taxon>
        <taxon>Embryophyta</taxon>
        <taxon>Tracheophyta</taxon>
        <taxon>Spermatophyta</taxon>
        <taxon>Magnoliopsida</taxon>
        <taxon>eudicotyledons</taxon>
        <taxon>Gunneridae</taxon>
        <taxon>Pentapetalae</taxon>
        <taxon>asterids</taxon>
        <taxon>Ericales</taxon>
        <taxon>Theaceae</taxon>
        <taxon>Camellia</taxon>
    </lineage>
</organism>
<dbReference type="Proteomes" id="UP000306102">
    <property type="component" value="Unassembled WGS sequence"/>
</dbReference>
<dbReference type="GO" id="GO:0071949">
    <property type="term" value="F:FAD binding"/>
    <property type="evidence" value="ECO:0007669"/>
    <property type="project" value="InterPro"/>
</dbReference>